<proteinExistence type="predicted"/>
<dbReference type="OrthoDB" id="4170613at2"/>
<dbReference type="RefSeq" id="WP_145853195.1">
    <property type="nucleotide sequence ID" value="NZ_RPFW01000002.1"/>
</dbReference>
<comment type="caution">
    <text evidence="1">The sequence shown here is derived from an EMBL/GenBank/DDBJ whole genome shotgun (WGS) entry which is preliminary data.</text>
</comment>
<dbReference type="AlphaFoldDB" id="A0A6P2C288"/>
<evidence type="ECO:0000313" key="1">
    <source>
        <dbReference type="EMBL" id="TVZ05494.1"/>
    </source>
</evidence>
<sequence>MTEAPTFSVVADVAIVKGETPAGDRTWLSFPDGSAHRAAVHVIHDLPHLVVESVLGLDDGLWGTLAAGGFAPANRAVTRRNGRIRLVTDAPFDDLAETTWPGHKVAKAAVNAILNRWGDGPDTPDGVRDRLRRTGAAALAARLDDEQIRVAGAGVRRLYRDWAALPVGGTLRATWPLHDSWLRLL</sequence>
<accession>A0A6P2C288</accession>
<dbReference type="EMBL" id="RPFW01000002">
    <property type="protein sequence ID" value="TVZ05494.1"/>
    <property type="molecule type" value="Genomic_DNA"/>
</dbReference>
<gene>
    <name evidence="1" type="ORF">EAS64_13225</name>
</gene>
<reference evidence="1 2" key="1">
    <citation type="submission" date="2018-11" db="EMBL/GenBank/DDBJ databases">
        <title>Trebonia kvetii gen.nov., sp.nov., a novel acidophilic actinobacterium, and proposal of the new actinobacterial family Treboniaceae fam. nov.</title>
        <authorList>
            <person name="Rapoport D."/>
            <person name="Sagova-Mareckova M."/>
            <person name="Sedlacek I."/>
            <person name="Provaznik J."/>
            <person name="Kralova S."/>
            <person name="Pavlinic D."/>
            <person name="Benes V."/>
            <person name="Kopecky J."/>
        </authorList>
    </citation>
    <scope>NUCLEOTIDE SEQUENCE [LARGE SCALE GENOMIC DNA]</scope>
    <source>
        <strain evidence="1 2">15Tr583</strain>
    </source>
</reference>
<name>A0A6P2C288_9ACTN</name>
<protein>
    <submittedName>
        <fullName evidence="1">Uncharacterized protein</fullName>
    </submittedName>
</protein>
<evidence type="ECO:0000313" key="2">
    <source>
        <dbReference type="Proteomes" id="UP000460272"/>
    </source>
</evidence>
<keyword evidence="2" id="KW-1185">Reference proteome</keyword>
<dbReference type="Proteomes" id="UP000460272">
    <property type="component" value="Unassembled WGS sequence"/>
</dbReference>
<organism evidence="1 2">
    <name type="scientific">Trebonia kvetii</name>
    <dbReference type="NCBI Taxonomy" id="2480626"/>
    <lineage>
        <taxon>Bacteria</taxon>
        <taxon>Bacillati</taxon>
        <taxon>Actinomycetota</taxon>
        <taxon>Actinomycetes</taxon>
        <taxon>Streptosporangiales</taxon>
        <taxon>Treboniaceae</taxon>
        <taxon>Trebonia</taxon>
    </lineage>
</organism>